<keyword evidence="3" id="KW-1185">Reference proteome</keyword>
<protein>
    <recommendedName>
        <fullName evidence="4">F-box domain-containing protein</fullName>
    </recommendedName>
</protein>
<sequence length="536" mass="58832">MAQTSRKHQFQLTLEPLSLSNTSYGSGPISPGLLTPGLLTPGGSSSMRPLSPVSPGDFPKSPKTPRSPGFSRLLSHARSLTNLGSKRNRRTGTSGTAYELPPELWLKVFMNIPLFLLPAVTLTCRSFHSLAQPLLFTTISTHPAISPSSLRKDPRSLKYRQRVSERVEFFFSPEIYPSIVECRLSPPSPEEDGPTDDLIDTIFDCLAHLPNLKILACRFVRLTPRRLAVLQRLQLTTLSLELCFGEIADFACAPSVPLQEVTFKYPNTSLSRDKANPCLPFLSPNHLEQLHATTTSVLPSLAHSPPFRKLRTLDIPVECITSDLFIPALSRCPAVDHLSLHVDSKPYPRSSLEGLPEGVLPLLTSYRGPHHLAAVFLRGRNAQKVDISIPCHPQKLEVSLKGVAPSLTSLSFRLQGVELPSSLLGAIQRSFPALKSLAVTEPSLSSADIMSALRSIPPHYTVDEITLHIQGRDKFNLWIPPDEAAADAVSCFKKTLPALLVTFPTLKAVRFMHGAEGGRVMWRRSSFSGMFVQVAA</sequence>
<evidence type="ECO:0008006" key="4">
    <source>
        <dbReference type="Google" id="ProtNLM"/>
    </source>
</evidence>
<gene>
    <name evidence="2" type="ORF">DFH08DRAFT_864119</name>
</gene>
<name>A0AAD7A3V9_9AGAR</name>
<dbReference type="Gene3D" id="3.80.10.10">
    <property type="entry name" value="Ribonuclease Inhibitor"/>
    <property type="match status" value="1"/>
</dbReference>
<evidence type="ECO:0000256" key="1">
    <source>
        <dbReference type="SAM" id="MobiDB-lite"/>
    </source>
</evidence>
<evidence type="ECO:0000313" key="3">
    <source>
        <dbReference type="Proteomes" id="UP001218218"/>
    </source>
</evidence>
<organism evidence="2 3">
    <name type="scientific">Mycena albidolilacea</name>
    <dbReference type="NCBI Taxonomy" id="1033008"/>
    <lineage>
        <taxon>Eukaryota</taxon>
        <taxon>Fungi</taxon>
        <taxon>Dikarya</taxon>
        <taxon>Basidiomycota</taxon>
        <taxon>Agaricomycotina</taxon>
        <taxon>Agaricomycetes</taxon>
        <taxon>Agaricomycetidae</taxon>
        <taxon>Agaricales</taxon>
        <taxon>Marasmiineae</taxon>
        <taxon>Mycenaceae</taxon>
        <taxon>Mycena</taxon>
    </lineage>
</organism>
<feature type="compositionally biased region" description="Low complexity" evidence="1">
    <location>
        <begin position="32"/>
        <end position="46"/>
    </location>
</feature>
<feature type="region of interest" description="Disordered" evidence="1">
    <location>
        <begin position="32"/>
        <end position="72"/>
    </location>
</feature>
<dbReference type="EMBL" id="JARIHO010000016">
    <property type="protein sequence ID" value="KAJ7349018.1"/>
    <property type="molecule type" value="Genomic_DNA"/>
</dbReference>
<comment type="caution">
    <text evidence="2">The sequence shown here is derived from an EMBL/GenBank/DDBJ whole genome shotgun (WGS) entry which is preliminary data.</text>
</comment>
<dbReference type="InterPro" id="IPR032675">
    <property type="entry name" value="LRR_dom_sf"/>
</dbReference>
<accession>A0AAD7A3V9</accession>
<dbReference type="AlphaFoldDB" id="A0AAD7A3V9"/>
<dbReference type="SUPFAM" id="SSF52047">
    <property type="entry name" value="RNI-like"/>
    <property type="match status" value="1"/>
</dbReference>
<dbReference type="Proteomes" id="UP001218218">
    <property type="component" value="Unassembled WGS sequence"/>
</dbReference>
<evidence type="ECO:0000313" key="2">
    <source>
        <dbReference type="EMBL" id="KAJ7349018.1"/>
    </source>
</evidence>
<proteinExistence type="predicted"/>
<reference evidence="2" key="1">
    <citation type="submission" date="2023-03" db="EMBL/GenBank/DDBJ databases">
        <title>Massive genome expansion in bonnet fungi (Mycena s.s.) driven by repeated elements and novel gene families across ecological guilds.</title>
        <authorList>
            <consortium name="Lawrence Berkeley National Laboratory"/>
            <person name="Harder C.B."/>
            <person name="Miyauchi S."/>
            <person name="Viragh M."/>
            <person name="Kuo A."/>
            <person name="Thoen E."/>
            <person name="Andreopoulos B."/>
            <person name="Lu D."/>
            <person name="Skrede I."/>
            <person name="Drula E."/>
            <person name="Henrissat B."/>
            <person name="Morin E."/>
            <person name="Kohler A."/>
            <person name="Barry K."/>
            <person name="LaButti K."/>
            <person name="Morin E."/>
            <person name="Salamov A."/>
            <person name="Lipzen A."/>
            <person name="Mereny Z."/>
            <person name="Hegedus B."/>
            <person name="Baldrian P."/>
            <person name="Stursova M."/>
            <person name="Weitz H."/>
            <person name="Taylor A."/>
            <person name="Grigoriev I.V."/>
            <person name="Nagy L.G."/>
            <person name="Martin F."/>
            <person name="Kauserud H."/>
        </authorList>
    </citation>
    <scope>NUCLEOTIDE SEQUENCE</scope>
    <source>
        <strain evidence="2">CBHHK002</strain>
    </source>
</reference>